<dbReference type="Pfam" id="PF25917">
    <property type="entry name" value="BSH_RND"/>
    <property type="match status" value="1"/>
</dbReference>
<feature type="domain" description="Multidrug resistance protein MdtA-like barrel-sandwich hybrid" evidence="6">
    <location>
        <begin position="89"/>
        <end position="222"/>
    </location>
</feature>
<dbReference type="OrthoDB" id="1185083at2"/>
<dbReference type="InterPro" id="IPR058627">
    <property type="entry name" value="MdtA-like_C"/>
</dbReference>
<feature type="domain" description="Multidrug resistance protein MdtA-like alpha-helical hairpin" evidence="5">
    <location>
        <begin position="122"/>
        <end position="192"/>
    </location>
</feature>
<evidence type="ECO:0000259" key="6">
    <source>
        <dbReference type="Pfam" id="PF25917"/>
    </source>
</evidence>
<evidence type="ECO:0000256" key="2">
    <source>
        <dbReference type="ARBA" id="ARBA00009477"/>
    </source>
</evidence>
<keyword evidence="4" id="KW-0812">Transmembrane</keyword>
<dbReference type="InterPro" id="IPR006143">
    <property type="entry name" value="RND_pump_MFP"/>
</dbReference>
<dbReference type="EMBL" id="FMBC01000042">
    <property type="protein sequence ID" value="SCC58922.1"/>
    <property type="molecule type" value="Genomic_DNA"/>
</dbReference>
<dbReference type="InterPro" id="IPR058792">
    <property type="entry name" value="Beta-barrel_RND_2"/>
</dbReference>
<dbReference type="Gene3D" id="2.40.50.100">
    <property type="match status" value="1"/>
</dbReference>
<evidence type="ECO:0000256" key="1">
    <source>
        <dbReference type="ARBA" id="ARBA00004196"/>
    </source>
</evidence>
<name>A0A1C4FSS3_9ENTR</name>
<organism evidence="9 10">
    <name type="scientific">Kosakonia oryziphila</name>
    <dbReference type="NCBI Taxonomy" id="1005667"/>
    <lineage>
        <taxon>Bacteria</taxon>
        <taxon>Pseudomonadati</taxon>
        <taxon>Pseudomonadota</taxon>
        <taxon>Gammaproteobacteria</taxon>
        <taxon>Enterobacterales</taxon>
        <taxon>Enterobacteriaceae</taxon>
        <taxon>Kosakonia</taxon>
    </lineage>
</organism>
<dbReference type="SUPFAM" id="SSF111369">
    <property type="entry name" value="HlyD-like secretion proteins"/>
    <property type="match status" value="1"/>
</dbReference>
<dbReference type="GO" id="GO:1990281">
    <property type="term" value="C:efflux pump complex"/>
    <property type="evidence" value="ECO:0007669"/>
    <property type="project" value="TreeGrafter"/>
</dbReference>
<dbReference type="RefSeq" id="WP_090137414.1">
    <property type="nucleotide sequence ID" value="NZ_FMBC01000042.1"/>
</dbReference>
<keyword evidence="3" id="KW-0813">Transport</keyword>
<feature type="domain" description="Multidrug resistance protein MdtA-like C-terminal permuted SH3" evidence="8">
    <location>
        <begin position="312"/>
        <end position="369"/>
    </location>
</feature>
<accession>A0A1C4FSS3</accession>
<comment type="similarity">
    <text evidence="2">Belongs to the membrane fusion protein (MFP) (TC 8.A.1) family.</text>
</comment>
<evidence type="ECO:0000313" key="10">
    <source>
        <dbReference type="Proteomes" id="UP000198515"/>
    </source>
</evidence>
<dbReference type="PANTHER" id="PTHR30469:SF38">
    <property type="entry name" value="HLYD FAMILY SECRETION PROTEIN"/>
    <property type="match status" value="1"/>
</dbReference>
<dbReference type="Gene3D" id="2.40.30.170">
    <property type="match status" value="1"/>
</dbReference>
<dbReference type="AlphaFoldDB" id="A0A1C4FSS3"/>
<dbReference type="GO" id="GO:0015562">
    <property type="term" value="F:efflux transmembrane transporter activity"/>
    <property type="evidence" value="ECO:0007669"/>
    <property type="project" value="TreeGrafter"/>
</dbReference>
<dbReference type="Pfam" id="PF25954">
    <property type="entry name" value="Beta-barrel_RND_2"/>
    <property type="match status" value="1"/>
</dbReference>
<comment type="subcellular location">
    <subcellularLocation>
        <location evidence="1">Cell envelope</location>
    </subcellularLocation>
</comment>
<feature type="domain" description="CusB-like beta-barrel" evidence="7">
    <location>
        <begin position="258"/>
        <end position="306"/>
    </location>
</feature>
<dbReference type="Gene3D" id="2.40.420.20">
    <property type="match status" value="1"/>
</dbReference>
<proteinExistence type="inferred from homology"/>
<reference evidence="10" key="1">
    <citation type="submission" date="2016-08" db="EMBL/GenBank/DDBJ databases">
        <authorList>
            <person name="Varghese N."/>
            <person name="Submissions Spin"/>
        </authorList>
    </citation>
    <scope>NUCLEOTIDE SEQUENCE [LARGE SCALE GENOMIC DNA]</scope>
    <source>
        <strain evidence="10">REICA_142</strain>
    </source>
</reference>
<evidence type="ECO:0000259" key="7">
    <source>
        <dbReference type="Pfam" id="PF25954"/>
    </source>
</evidence>
<keyword evidence="4" id="KW-1133">Transmembrane helix</keyword>
<evidence type="ECO:0000256" key="3">
    <source>
        <dbReference type="ARBA" id="ARBA00022448"/>
    </source>
</evidence>
<dbReference type="InterPro" id="IPR058625">
    <property type="entry name" value="MdtA-like_BSH"/>
</dbReference>
<feature type="transmembrane region" description="Helical" evidence="4">
    <location>
        <begin position="20"/>
        <end position="41"/>
    </location>
</feature>
<dbReference type="Pfam" id="PF25967">
    <property type="entry name" value="RND-MFP_C"/>
    <property type="match status" value="1"/>
</dbReference>
<dbReference type="NCBIfam" id="TIGR01730">
    <property type="entry name" value="RND_mfp"/>
    <property type="match status" value="1"/>
</dbReference>
<dbReference type="InterPro" id="IPR058624">
    <property type="entry name" value="MdtA-like_HH"/>
</dbReference>
<protein>
    <submittedName>
        <fullName evidence="9">RND family efflux transporter, MFP subunit</fullName>
    </submittedName>
</protein>
<evidence type="ECO:0000256" key="4">
    <source>
        <dbReference type="SAM" id="Phobius"/>
    </source>
</evidence>
<dbReference type="PANTHER" id="PTHR30469">
    <property type="entry name" value="MULTIDRUG RESISTANCE PROTEIN MDTA"/>
    <property type="match status" value="1"/>
</dbReference>
<keyword evidence="4" id="KW-0472">Membrane</keyword>
<keyword evidence="10" id="KW-1185">Reference proteome</keyword>
<sequence>MSEQFCDYLRQSLHHLFTTARTISLFSLLPLLLLAAVLPLLTGCGDKHNEKPAPPRPVRYQVIGTASAHPVTVRTGEIRAHDETALAFRLDGRMVNRLVDIGERVHAGQVLAAIESETGKNQLTSATADVESARAAERVAALNLSRMQKLMPSGAIARTQLDSARADWQAAASRLKSSIAAMHTAQENLTWTQLTAPAEGIITHVSASAGQVVSAGQTIFTLATSDARDVVFDIADPQRLPVPSSNALQFPVALLTNPSIRASGKLRDISPQADPQTRTWQVRVTLEAPPAAMALGASASVEISSAMPGGYTVPVSALSRLGDQPAVFIIDGHGQAQLRAVTLAGYSATSAVIASGVGVGDKVITAGVSKLRAGEPVIAGELQP</sequence>
<evidence type="ECO:0000259" key="8">
    <source>
        <dbReference type="Pfam" id="PF25967"/>
    </source>
</evidence>
<dbReference type="Gene3D" id="1.10.287.470">
    <property type="entry name" value="Helix hairpin bin"/>
    <property type="match status" value="1"/>
</dbReference>
<evidence type="ECO:0000313" key="9">
    <source>
        <dbReference type="EMBL" id="SCC58922.1"/>
    </source>
</evidence>
<dbReference type="Pfam" id="PF25876">
    <property type="entry name" value="HH_MFP_RND"/>
    <property type="match status" value="1"/>
</dbReference>
<evidence type="ECO:0000259" key="5">
    <source>
        <dbReference type="Pfam" id="PF25876"/>
    </source>
</evidence>
<dbReference type="Proteomes" id="UP000198515">
    <property type="component" value="Unassembled WGS sequence"/>
</dbReference>
<gene>
    <name evidence="9" type="ORF">GA0061070_104222</name>
</gene>